<comment type="caution">
    <text evidence="4">The sequence shown here is derived from an EMBL/GenBank/DDBJ whole genome shotgun (WGS) entry which is preliminary data.</text>
</comment>
<feature type="region of interest" description="Disordered" evidence="1">
    <location>
        <begin position="402"/>
        <end position="443"/>
    </location>
</feature>
<protein>
    <recommendedName>
        <fullName evidence="6">Transposase MuDR plant domain-containing protein</fullName>
    </recommendedName>
</protein>
<proteinExistence type="predicted"/>
<dbReference type="Proteomes" id="UP001396334">
    <property type="component" value="Unassembled WGS sequence"/>
</dbReference>
<feature type="domain" description="MULE transposase" evidence="3">
    <location>
        <begin position="332"/>
        <end position="383"/>
    </location>
</feature>
<evidence type="ECO:0000313" key="4">
    <source>
        <dbReference type="EMBL" id="KAK8985133.1"/>
    </source>
</evidence>
<dbReference type="Pfam" id="PF10551">
    <property type="entry name" value="MULE"/>
    <property type="match status" value="1"/>
</dbReference>
<dbReference type="PANTHER" id="PTHR31973:SF187">
    <property type="entry name" value="MUTATOR TRANSPOSASE MUDRA PROTEIN"/>
    <property type="match status" value="1"/>
</dbReference>
<dbReference type="PANTHER" id="PTHR31973">
    <property type="entry name" value="POLYPROTEIN, PUTATIVE-RELATED"/>
    <property type="match status" value="1"/>
</dbReference>
<feature type="compositionally biased region" description="Acidic residues" evidence="1">
    <location>
        <begin position="94"/>
        <end position="110"/>
    </location>
</feature>
<keyword evidence="5" id="KW-1185">Reference proteome</keyword>
<organism evidence="4 5">
    <name type="scientific">Hibiscus sabdariffa</name>
    <name type="common">roselle</name>
    <dbReference type="NCBI Taxonomy" id="183260"/>
    <lineage>
        <taxon>Eukaryota</taxon>
        <taxon>Viridiplantae</taxon>
        <taxon>Streptophyta</taxon>
        <taxon>Embryophyta</taxon>
        <taxon>Tracheophyta</taxon>
        <taxon>Spermatophyta</taxon>
        <taxon>Magnoliopsida</taxon>
        <taxon>eudicotyledons</taxon>
        <taxon>Gunneridae</taxon>
        <taxon>Pentapetalae</taxon>
        <taxon>rosids</taxon>
        <taxon>malvids</taxon>
        <taxon>Malvales</taxon>
        <taxon>Malvaceae</taxon>
        <taxon>Malvoideae</taxon>
        <taxon>Hibiscus</taxon>
    </lineage>
</organism>
<name>A0ABR2P9L4_9ROSI</name>
<evidence type="ECO:0000256" key="1">
    <source>
        <dbReference type="SAM" id="MobiDB-lite"/>
    </source>
</evidence>
<evidence type="ECO:0000313" key="5">
    <source>
        <dbReference type="Proteomes" id="UP001396334"/>
    </source>
</evidence>
<evidence type="ECO:0000259" key="2">
    <source>
        <dbReference type="Pfam" id="PF03108"/>
    </source>
</evidence>
<evidence type="ECO:0000259" key="3">
    <source>
        <dbReference type="Pfam" id="PF10551"/>
    </source>
</evidence>
<reference evidence="4 5" key="1">
    <citation type="journal article" date="2024" name="G3 (Bethesda)">
        <title>Genome assembly of Hibiscus sabdariffa L. provides insights into metabolisms of medicinal natural products.</title>
        <authorList>
            <person name="Kim T."/>
        </authorList>
    </citation>
    <scope>NUCLEOTIDE SEQUENCE [LARGE SCALE GENOMIC DNA]</scope>
    <source>
        <strain evidence="4">TK-2024</strain>
        <tissue evidence="4">Old leaves</tissue>
    </source>
</reference>
<feature type="region of interest" description="Disordered" evidence="1">
    <location>
        <begin position="1"/>
        <end position="110"/>
    </location>
</feature>
<sequence>MNATGPNGPIGMGASPSNGSEGVSFSWDDGVVDEGSYERKENSSHSNWLDGGHLLSDDDDDDEITSIKELGSKQLNEVDENETNGYENARDEVDGNEADGNEEAREENEADLVGLWSGEETKYLDSSDVGSYEIDLDGDVISKKTGQFKDALYAYAVGHRFDFKFVSNKKEKVRVVCKGKGCSFVVHASRDKSDGCFKVKTLVTDHNCSVTFKNSRANYKFVRKHFIRKLRILPILRLVQMIKLGREELNVELNKKLCFRAKKLALEKIRGSVVHEFHRLWDYINALRAADVGGNFDLVVERPNATGTPKFRRIYVRFSALRDCFKMYRRPVVGLDGCFLKGSFKGEILSAVGRDCNNQIFSIAWAVVEVENRETWTWFLNNLQHDLGLGDGDGCTLLSDMQKVENHGPSPTPSAPPSSQTSHVPPSSEMTFVPSSQISSPPSSQTSHFLHLLKYPPHHNRLLQWCSFQHHLSNNCLNWPGRPSHVLLSRPLTRSFTKSTSQPTSTTATPPVVVPLSASSEPDATAIVSTKAKLPKLAIKRHPPKN</sequence>
<dbReference type="InterPro" id="IPR018289">
    <property type="entry name" value="MULE_transposase_dom"/>
</dbReference>
<feature type="domain" description="Transposase MuDR plant" evidence="2">
    <location>
        <begin position="145"/>
        <end position="199"/>
    </location>
</feature>
<evidence type="ECO:0008006" key="6">
    <source>
        <dbReference type="Google" id="ProtNLM"/>
    </source>
</evidence>
<accession>A0ABR2P9L4</accession>
<gene>
    <name evidence="4" type="ORF">V6N11_011972</name>
</gene>
<dbReference type="InterPro" id="IPR004332">
    <property type="entry name" value="Transposase_MuDR"/>
</dbReference>
<dbReference type="EMBL" id="JBBPBN010000070">
    <property type="protein sequence ID" value="KAK8985133.1"/>
    <property type="molecule type" value="Genomic_DNA"/>
</dbReference>
<dbReference type="Pfam" id="PF03108">
    <property type="entry name" value="DBD_Tnp_Mut"/>
    <property type="match status" value="1"/>
</dbReference>
<feature type="compositionally biased region" description="Low complexity" evidence="1">
    <location>
        <begin position="434"/>
        <end position="443"/>
    </location>
</feature>